<dbReference type="PANTHER" id="PTHR43420:SF12">
    <property type="entry name" value="N-ACETYLTRANSFERASE DOMAIN-CONTAINING PROTEIN"/>
    <property type="match status" value="1"/>
</dbReference>
<evidence type="ECO:0000259" key="3">
    <source>
        <dbReference type="PROSITE" id="PS51186"/>
    </source>
</evidence>
<dbReference type="GO" id="GO:0005840">
    <property type="term" value="C:ribosome"/>
    <property type="evidence" value="ECO:0007669"/>
    <property type="project" value="UniProtKB-KW"/>
</dbReference>
<evidence type="ECO:0000313" key="4">
    <source>
        <dbReference type="EMBL" id="MBB4036675.1"/>
    </source>
</evidence>
<comment type="caution">
    <text evidence="4">The sequence shown here is derived from an EMBL/GenBank/DDBJ whole genome shotgun (WGS) entry which is preliminary data.</text>
</comment>
<keyword evidence="4" id="KW-0687">Ribonucleoprotein</keyword>
<dbReference type="PROSITE" id="PS51186">
    <property type="entry name" value="GNAT"/>
    <property type="match status" value="1"/>
</dbReference>
<dbReference type="Pfam" id="PF00583">
    <property type="entry name" value="Acetyltransf_1"/>
    <property type="match status" value="1"/>
</dbReference>
<keyword evidence="2" id="KW-0012">Acyltransferase</keyword>
<protein>
    <submittedName>
        <fullName evidence="4">Ribosomal protein S18 acetylase RimI-like enzyme</fullName>
    </submittedName>
</protein>
<gene>
    <name evidence="4" type="ORF">GGR21_002581</name>
</gene>
<dbReference type="CDD" id="cd04301">
    <property type="entry name" value="NAT_SF"/>
    <property type="match status" value="1"/>
</dbReference>
<sequence length="163" mass="19099">MEDIIIREIKEGEYSILEDMLYEAIFQEENTNSFPREIIREPDIYVYIDGFGSFPDDHCLVAVTDNKIIGAVWTRILNRDVKGFGNIDSKTPEFAISLFKEFRNKGYGSIMMKQMIDLLKEEGYEQTSLSVNKNNYAVKMYKKLGFEIIQENKHDYLMLLKLK</sequence>
<dbReference type="RefSeq" id="WP_183307568.1">
    <property type="nucleotide sequence ID" value="NZ_JACIEP010000008.1"/>
</dbReference>
<dbReference type="Gene3D" id="3.40.630.30">
    <property type="match status" value="1"/>
</dbReference>
<dbReference type="InterPro" id="IPR016181">
    <property type="entry name" value="Acyl_CoA_acyltransferase"/>
</dbReference>
<keyword evidence="1" id="KW-0808">Transferase</keyword>
<dbReference type="SUPFAM" id="SSF55729">
    <property type="entry name" value="Acyl-CoA N-acyltransferases (Nat)"/>
    <property type="match status" value="1"/>
</dbReference>
<feature type="domain" description="N-acetyltransferase" evidence="3">
    <location>
        <begin position="4"/>
        <end position="163"/>
    </location>
</feature>
<dbReference type="EMBL" id="JACIEP010000008">
    <property type="protein sequence ID" value="MBB4036675.1"/>
    <property type="molecule type" value="Genomic_DNA"/>
</dbReference>
<evidence type="ECO:0000256" key="2">
    <source>
        <dbReference type="ARBA" id="ARBA00023315"/>
    </source>
</evidence>
<dbReference type="Proteomes" id="UP000555103">
    <property type="component" value="Unassembled WGS sequence"/>
</dbReference>
<keyword evidence="5" id="KW-1185">Reference proteome</keyword>
<proteinExistence type="predicted"/>
<evidence type="ECO:0000313" key="5">
    <source>
        <dbReference type="Proteomes" id="UP000555103"/>
    </source>
</evidence>
<accession>A0A840CV16</accession>
<dbReference type="AlphaFoldDB" id="A0A840CV16"/>
<dbReference type="InterPro" id="IPR050680">
    <property type="entry name" value="YpeA/RimI_acetyltransf"/>
</dbReference>
<name>A0A840CV16_9BACT</name>
<dbReference type="GO" id="GO:0016747">
    <property type="term" value="F:acyltransferase activity, transferring groups other than amino-acyl groups"/>
    <property type="evidence" value="ECO:0007669"/>
    <property type="project" value="InterPro"/>
</dbReference>
<dbReference type="InterPro" id="IPR000182">
    <property type="entry name" value="GNAT_dom"/>
</dbReference>
<evidence type="ECO:0000256" key="1">
    <source>
        <dbReference type="ARBA" id="ARBA00022679"/>
    </source>
</evidence>
<dbReference type="PANTHER" id="PTHR43420">
    <property type="entry name" value="ACETYLTRANSFERASE"/>
    <property type="match status" value="1"/>
</dbReference>
<reference evidence="4 5" key="1">
    <citation type="submission" date="2020-08" db="EMBL/GenBank/DDBJ databases">
        <title>Genomic Encyclopedia of Type Strains, Phase IV (KMG-IV): sequencing the most valuable type-strain genomes for metagenomic binning, comparative biology and taxonomic classification.</title>
        <authorList>
            <person name="Goeker M."/>
        </authorList>
    </citation>
    <scope>NUCLEOTIDE SEQUENCE [LARGE SCALE GENOMIC DNA]</scope>
    <source>
        <strain evidence="4 5">DSM 104969</strain>
    </source>
</reference>
<keyword evidence="4" id="KW-0689">Ribosomal protein</keyword>
<organism evidence="4 5">
    <name type="scientific">Dysgonomonas hofstadii</name>
    <dbReference type="NCBI Taxonomy" id="637886"/>
    <lineage>
        <taxon>Bacteria</taxon>
        <taxon>Pseudomonadati</taxon>
        <taxon>Bacteroidota</taxon>
        <taxon>Bacteroidia</taxon>
        <taxon>Bacteroidales</taxon>
        <taxon>Dysgonomonadaceae</taxon>
        <taxon>Dysgonomonas</taxon>
    </lineage>
</organism>